<feature type="domain" description="Aminotransferase class I/classII large" evidence="5">
    <location>
        <begin position="4"/>
        <end position="72"/>
    </location>
</feature>
<dbReference type="InterPro" id="IPR050087">
    <property type="entry name" value="AON_synthase_class-II"/>
</dbReference>
<evidence type="ECO:0000256" key="4">
    <source>
        <dbReference type="ARBA" id="ARBA00023315"/>
    </source>
</evidence>
<dbReference type="GO" id="GO:0016020">
    <property type="term" value="C:membrane"/>
    <property type="evidence" value="ECO:0007669"/>
    <property type="project" value="GOC"/>
</dbReference>
<evidence type="ECO:0000256" key="2">
    <source>
        <dbReference type="ARBA" id="ARBA00008392"/>
    </source>
</evidence>
<evidence type="ECO:0000256" key="1">
    <source>
        <dbReference type="ARBA" id="ARBA00001933"/>
    </source>
</evidence>
<evidence type="ECO:0000259" key="5">
    <source>
        <dbReference type="Pfam" id="PF00155"/>
    </source>
</evidence>
<dbReference type="GO" id="GO:0030170">
    <property type="term" value="F:pyridoxal phosphate binding"/>
    <property type="evidence" value="ECO:0007669"/>
    <property type="project" value="InterPro"/>
</dbReference>
<proteinExistence type="inferred from homology"/>
<dbReference type="Gene3D" id="3.40.640.10">
    <property type="entry name" value="Type I PLP-dependent aspartate aminotransferase-like (Major domain)"/>
    <property type="match status" value="1"/>
</dbReference>
<dbReference type="EMBL" id="UZAI01000473">
    <property type="protein sequence ID" value="VDO53391.1"/>
    <property type="molecule type" value="Genomic_DNA"/>
</dbReference>
<dbReference type="GO" id="GO:0017059">
    <property type="term" value="C:serine palmitoyltransferase complex"/>
    <property type="evidence" value="ECO:0007669"/>
    <property type="project" value="TreeGrafter"/>
</dbReference>
<dbReference type="InterPro" id="IPR015421">
    <property type="entry name" value="PyrdxlP-dep_Trfase_major"/>
</dbReference>
<dbReference type="PANTHER" id="PTHR13693">
    <property type="entry name" value="CLASS II AMINOTRANSFERASE/8-AMINO-7-OXONONANOATE SYNTHASE"/>
    <property type="match status" value="1"/>
</dbReference>
<comment type="cofactor">
    <cofactor evidence="1">
        <name>pyridoxal 5'-phosphate</name>
        <dbReference type="ChEBI" id="CHEBI:597326"/>
    </cofactor>
</comment>
<dbReference type="SUPFAM" id="SSF53383">
    <property type="entry name" value="PLP-dependent transferases"/>
    <property type="match status" value="1"/>
</dbReference>
<dbReference type="GO" id="GO:0046513">
    <property type="term" value="P:ceramide biosynthetic process"/>
    <property type="evidence" value="ECO:0007669"/>
    <property type="project" value="TreeGrafter"/>
</dbReference>
<keyword evidence="4" id="KW-0012">Acyltransferase</keyword>
<dbReference type="GO" id="GO:0046512">
    <property type="term" value="P:sphingosine biosynthetic process"/>
    <property type="evidence" value="ECO:0007669"/>
    <property type="project" value="TreeGrafter"/>
</dbReference>
<reference evidence="6 7" key="1">
    <citation type="submission" date="2018-11" db="EMBL/GenBank/DDBJ databases">
        <authorList>
            <consortium name="Pathogen Informatics"/>
        </authorList>
    </citation>
    <scope>NUCLEOTIDE SEQUENCE [LARGE SCALE GENOMIC DNA]</scope>
    <source>
        <strain evidence="6 7">Zambia</strain>
    </source>
</reference>
<name>A0A3P7VYC1_9TREM</name>
<keyword evidence="3" id="KW-0808">Transferase</keyword>
<dbReference type="Pfam" id="PF00155">
    <property type="entry name" value="Aminotran_1_2"/>
    <property type="match status" value="1"/>
</dbReference>
<keyword evidence="7" id="KW-1185">Reference proteome</keyword>
<protein>
    <recommendedName>
        <fullName evidence="5">Aminotransferase class I/classII large domain-containing protein</fullName>
    </recommendedName>
</protein>
<gene>
    <name evidence="6" type="ORF">SMRZ_LOCUS1948</name>
</gene>
<dbReference type="AlphaFoldDB" id="A0A3P7VYC1"/>
<dbReference type="InterPro" id="IPR015424">
    <property type="entry name" value="PyrdxlP-dep_Trfase"/>
</dbReference>
<dbReference type="GO" id="GO:0004758">
    <property type="term" value="F:serine C-palmitoyltransferase activity"/>
    <property type="evidence" value="ECO:0007669"/>
    <property type="project" value="TreeGrafter"/>
</dbReference>
<evidence type="ECO:0000313" key="6">
    <source>
        <dbReference type="EMBL" id="VDO53391.1"/>
    </source>
</evidence>
<accession>A0A3P7VYC1</accession>
<dbReference type="InterPro" id="IPR004839">
    <property type="entry name" value="Aminotransferase_I/II_large"/>
</dbReference>
<dbReference type="Proteomes" id="UP000277204">
    <property type="component" value="Unassembled WGS sequence"/>
</dbReference>
<dbReference type="PANTHER" id="PTHR13693:SF3">
    <property type="entry name" value="LD36009P"/>
    <property type="match status" value="1"/>
</dbReference>
<evidence type="ECO:0000256" key="3">
    <source>
        <dbReference type="ARBA" id="ARBA00022679"/>
    </source>
</evidence>
<comment type="similarity">
    <text evidence="2">Belongs to the class-II pyridoxal-phosphate-dependent aminotransferase family.</text>
</comment>
<sequence length="80" mass="8388">MGFGDPTGPCTNATEKATVKFGVGVASSRQEAGSLILHKELEDLVAEFVGQEAAIVFSMGFSTNSLNLPCLVDKVSYFSA</sequence>
<evidence type="ECO:0000313" key="7">
    <source>
        <dbReference type="Proteomes" id="UP000277204"/>
    </source>
</evidence>
<organism evidence="6 7">
    <name type="scientific">Schistosoma margrebowiei</name>
    <dbReference type="NCBI Taxonomy" id="48269"/>
    <lineage>
        <taxon>Eukaryota</taxon>
        <taxon>Metazoa</taxon>
        <taxon>Spiralia</taxon>
        <taxon>Lophotrochozoa</taxon>
        <taxon>Platyhelminthes</taxon>
        <taxon>Trematoda</taxon>
        <taxon>Digenea</taxon>
        <taxon>Strigeidida</taxon>
        <taxon>Schistosomatoidea</taxon>
        <taxon>Schistosomatidae</taxon>
        <taxon>Schistosoma</taxon>
    </lineage>
</organism>